<gene>
    <name evidence="1" type="ORF">Tco_0624943</name>
</gene>
<proteinExistence type="predicted"/>
<reference evidence="1" key="2">
    <citation type="submission" date="2022-01" db="EMBL/GenBank/DDBJ databases">
        <authorList>
            <person name="Yamashiro T."/>
            <person name="Shiraishi A."/>
            <person name="Satake H."/>
            <person name="Nakayama K."/>
        </authorList>
    </citation>
    <scope>NUCLEOTIDE SEQUENCE</scope>
</reference>
<reference evidence="1" key="1">
    <citation type="journal article" date="2022" name="Int. J. Mol. Sci.">
        <title>Draft Genome of Tanacetum Coccineum: Genomic Comparison of Closely Related Tanacetum-Family Plants.</title>
        <authorList>
            <person name="Yamashiro T."/>
            <person name="Shiraishi A."/>
            <person name="Nakayama K."/>
            <person name="Satake H."/>
        </authorList>
    </citation>
    <scope>NUCLEOTIDE SEQUENCE</scope>
</reference>
<sequence>MLMISSLPQERCINSYQSQRCLFGRELKISAVVSDIGKGTTPIQDFVVPTVDNTRSVSYTNVVPMEPTFVPGSANDVIKGLDLSENNKGPVSFAKLVPSEPSRKSMNFCTLVAPTGNEVDVAISLESVRAIIKTFLLYNFLVYSWNTVKQVYRPVSNKNGACTNSNKKQAEVARQEVSNSNPFDVLNSVENDDDLGMNGGIKGGWEGVLKCVTCDSEVEEEFNETADYMASTSLKRGSDNVYGTNSLLEQLRETKWDDAYDPYDDDLYESHDMSDNLQAICDDFDIKVHGRKKK</sequence>
<protein>
    <submittedName>
        <fullName evidence="1">Uncharacterized protein</fullName>
    </submittedName>
</protein>
<accession>A0ABQ4WFD0</accession>
<name>A0ABQ4WFD0_9ASTR</name>
<keyword evidence="2" id="KW-1185">Reference proteome</keyword>
<organism evidence="1 2">
    <name type="scientific">Tanacetum coccineum</name>
    <dbReference type="NCBI Taxonomy" id="301880"/>
    <lineage>
        <taxon>Eukaryota</taxon>
        <taxon>Viridiplantae</taxon>
        <taxon>Streptophyta</taxon>
        <taxon>Embryophyta</taxon>
        <taxon>Tracheophyta</taxon>
        <taxon>Spermatophyta</taxon>
        <taxon>Magnoliopsida</taxon>
        <taxon>eudicotyledons</taxon>
        <taxon>Gunneridae</taxon>
        <taxon>Pentapetalae</taxon>
        <taxon>asterids</taxon>
        <taxon>campanulids</taxon>
        <taxon>Asterales</taxon>
        <taxon>Asteraceae</taxon>
        <taxon>Asteroideae</taxon>
        <taxon>Anthemideae</taxon>
        <taxon>Anthemidinae</taxon>
        <taxon>Tanacetum</taxon>
    </lineage>
</organism>
<evidence type="ECO:0000313" key="1">
    <source>
        <dbReference type="EMBL" id="GJS51581.1"/>
    </source>
</evidence>
<dbReference type="Proteomes" id="UP001151760">
    <property type="component" value="Unassembled WGS sequence"/>
</dbReference>
<dbReference type="EMBL" id="BQNB010008596">
    <property type="protein sequence ID" value="GJS51581.1"/>
    <property type="molecule type" value="Genomic_DNA"/>
</dbReference>
<evidence type="ECO:0000313" key="2">
    <source>
        <dbReference type="Proteomes" id="UP001151760"/>
    </source>
</evidence>
<comment type="caution">
    <text evidence="1">The sequence shown here is derived from an EMBL/GenBank/DDBJ whole genome shotgun (WGS) entry which is preliminary data.</text>
</comment>